<gene>
    <name evidence="3" type="primary">LOC111356639</name>
</gene>
<evidence type="ECO:0000256" key="1">
    <source>
        <dbReference type="SAM" id="SignalP"/>
    </source>
</evidence>
<reference evidence="3" key="1">
    <citation type="submission" date="2025-08" db="UniProtKB">
        <authorList>
            <consortium name="RefSeq"/>
        </authorList>
    </citation>
    <scope>IDENTIFICATION</scope>
    <source>
        <strain evidence="3">Ishihara</strain>
        <tissue evidence="3">Whole body</tissue>
    </source>
</reference>
<evidence type="ECO:0000313" key="3">
    <source>
        <dbReference type="RefSeq" id="XP_022826845.1"/>
    </source>
</evidence>
<keyword evidence="1" id="KW-0732">Signal</keyword>
<proteinExistence type="predicted"/>
<protein>
    <submittedName>
        <fullName evidence="3">Uncharacterized protein LOC111356639</fullName>
    </submittedName>
</protein>
<feature type="signal peptide" evidence="1">
    <location>
        <begin position="1"/>
        <end position="33"/>
    </location>
</feature>
<name>A0A9J7IVT8_SPOLT</name>
<dbReference type="GeneID" id="111356639"/>
<feature type="chain" id="PRO_5039901753" evidence="1">
    <location>
        <begin position="34"/>
        <end position="244"/>
    </location>
</feature>
<dbReference type="OrthoDB" id="7487130at2759"/>
<evidence type="ECO:0000313" key="2">
    <source>
        <dbReference type="Proteomes" id="UP000301870"/>
    </source>
</evidence>
<dbReference type="KEGG" id="sliu:111356639"/>
<dbReference type="Proteomes" id="UP000301870">
    <property type="component" value="Chromosome 23"/>
</dbReference>
<accession>A0A9J7IVT8</accession>
<sequence>MSPRPRPRLTPPRLHYNMRAFITLCALLAVVSGSELRQKRSFFHGLGGLSALGLDFTSGFSGYGSGHGSGHSSNYGNGYRRNYGYGTSQSGYGVVPSNGYGAGYGGGYYSNAAPVAVPYTTPVPAVTSYAQSYAAPVVYPASSYAAGTGYSAPATRVVAVSKVVNVQREVTVPQVVNVRKVITEPKVITVKQVVPSAGYTGYGAGAPSVYARDFSGGYSGEYSEEYGAASTASAGADSSQTSWW</sequence>
<dbReference type="AlphaFoldDB" id="A0A9J7IVT8"/>
<keyword evidence="2" id="KW-1185">Reference proteome</keyword>
<dbReference type="RefSeq" id="XP_022826845.1">
    <property type="nucleotide sequence ID" value="XM_022971077.1"/>
</dbReference>
<organism evidence="2 3">
    <name type="scientific">Spodoptera litura</name>
    <name type="common">Asian cotton leafworm</name>
    <dbReference type="NCBI Taxonomy" id="69820"/>
    <lineage>
        <taxon>Eukaryota</taxon>
        <taxon>Metazoa</taxon>
        <taxon>Ecdysozoa</taxon>
        <taxon>Arthropoda</taxon>
        <taxon>Hexapoda</taxon>
        <taxon>Insecta</taxon>
        <taxon>Pterygota</taxon>
        <taxon>Neoptera</taxon>
        <taxon>Endopterygota</taxon>
        <taxon>Lepidoptera</taxon>
        <taxon>Glossata</taxon>
        <taxon>Ditrysia</taxon>
        <taxon>Noctuoidea</taxon>
        <taxon>Noctuidae</taxon>
        <taxon>Amphipyrinae</taxon>
        <taxon>Spodoptera</taxon>
    </lineage>
</organism>